<dbReference type="CDD" id="cd12914">
    <property type="entry name" value="PDC1_DGC_like"/>
    <property type="match status" value="1"/>
</dbReference>
<proteinExistence type="predicted"/>
<evidence type="ECO:0000259" key="5">
    <source>
        <dbReference type="PROSITE" id="PS50885"/>
    </source>
</evidence>
<feature type="domain" description="GGDEF" evidence="6">
    <location>
        <begin position="646"/>
        <end position="780"/>
    </location>
</feature>
<dbReference type="Proteomes" id="UP001413721">
    <property type="component" value="Unassembled WGS sequence"/>
</dbReference>
<dbReference type="EMBL" id="JBBKTW010000001">
    <property type="protein sequence ID" value="MEN2986838.1"/>
    <property type="molecule type" value="Genomic_DNA"/>
</dbReference>
<keyword evidence="7" id="KW-0808">Transferase</keyword>
<feature type="compositionally biased region" description="Basic and acidic residues" evidence="4">
    <location>
        <begin position="517"/>
        <end position="533"/>
    </location>
</feature>
<dbReference type="RefSeq" id="WP_345936596.1">
    <property type="nucleotide sequence ID" value="NZ_JBBKTW010000001.1"/>
</dbReference>
<dbReference type="PROSITE" id="PS50885">
    <property type="entry name" value="HAMP"/>
    <property type="match status" value="1"/>
</dbReference>
<feature type="coiled-coil region" evidence="3">
    <location>
        <begin position="384"/>
        <end position="418"/>
    </location>
</feature>
<dbReference type="InterPro" id="IPR050469">
    <property type="entry name" value="Diguanylate_Cyclase"/>
</dbReference>
<dbReference type="InterPro" id="IPR000160">
    <property type="entry name" value="GGDEF_dom"/>
</dbReference>
<dbReference type="PANTHER" id="PTHR45138">
    <property type="entry name" value="REGULATORY COMPONENTS OF SENSORY TRANSDUCTION SYSTEM"/>
    <property type="match status" value="1"/>
</dbReference>
<dbReference type="Gene3D" id="3.30.70.270">
    <property type="match status" value="1"/>
</dbReference>
<dbReference type="EC" id="2.7.7.65" evidence="1"/>
<organism evidence="7 8">
    <name type="scientific">Tistrella arctica</name>
    <dbReference type="NCBI Taxonomy" id="3133430"/>
    <lineage>
        <taxon>Bacteria</taxon>
        <taxon>Pseudomonadati</taxon>
        <taxon>Pseudomonadota</taxon>
        <taxon>Alphaproteobacteria</taxon>
        <taxon>Geminicoccales</taxon>
        <taxon>Geminicoccaceae</taxon>
        <taxon>Tistrella</taxon>
    </lineage>
</organism>
<evidence type="ECO:0000259" key="6">
    <source>
        <dbReference type="PROSITE" id="PS50887"/>
    </source>
</evidence>
<sequence>MRGYTIKQLALALTALTILPLATVLAWTVLTIGDLDRQRAGEQLQLAAHGAATDLHQRVDAARQLVAALAVNGALPFTGDACVQRFAELARLRPIYNNLFITDADGVVRCAAMPVKPANGTAASLAQRPYFEQALHSTEPVVAEAVSALSNGRTILPVVASVRDEAGRPVGIVGVALDLGIYLQGMGALLPQDTALSVWLPSGEILAHEGPETTMSQDVADIVRRAGRPRFHLASGDATVRGGDHPATIAQTSGLADDAPRVLTVEPVDLEPVRLVIGVSMPDARLFGPSQRLTLNNLIAAVVLAAGLGLLSVGLSHRLLIRPLQRLSGFARGMVDGRSDRRFPPVSGAREITHLSSSLNLLVSALDDRETQRKAAEAALQETLAGLEQTVETRTRELAEAHEAVRQRAQDLERARNRDRIAGRMTDLIQSCASVDEAVGVTERMMPALLPEDSGRLFLHKASRNLLEAAAAWGRPALPARSMVQDDCWSLRLGRPYVSDGDSPGDNRGPEYGGRGGEGRRGEGRRGEVRRGEGQAPVCGHLAGVPGRHVCVPLIAHGEMLGMVTLERAPVAAGGIAAGGAAADMPAWSDDDFAALDRLALSIANVKLRETLRGMSIRDPLTGLFNRRFADEMLARELAVSRRETLPISVVMGDIDHFKRFNDTFGHEAGDRVIRLVARTMLEQFRESDVVCRYGGEEFLIVLPGCDAVGAFRRADAVRRVLAGLPHGEEVQPYGPVTISMGIACFPETVAEEGRLIAAADAALYRAKQTGRNRVMIDGGDVCPGADVMKNTA</sequence>
<evidence type="ECO:0000313" key="7">
    <source>
        <dbReference type="EMBL" id="MEN2986838.1"/>
    </source>
</evidence>
<comment type="catalytic activity">
    <reaction evidence="2">
        <text>2 GTP = 3',3'-c-di-GMP + 2 diphosphate</text>
        <dbReference type="Rhea" id="RHEA:24898"/>
        <dbReference type="ChEBI" id="CHEBI:33019"/>
        <dbReference type="ChEBI" id="CHEBI:37565"/>
        <dbReference type="ChEBI" id="CHEBI:58805"/>
        <dbReference type="EC" id="2.7.7.65"/>
    </reaction>
</comment>
<evidence type="ECO:0000256" key="3">
    <source>
        <dbReference type="SAM" id="Coils"/>
    </source>
</evidence>
<dbReference type="InterPro" id="IPR003660">
    <property type="entry name" value="HAMP_dom"/>
</dbReference>
<evidence type="ECO:0000256" key="4">
    <source>
        <dbReference type="SAM" id="MobiDB-lite"/>
    </source>
</evidence>
<dbReference type="SUPFAM" id="SSF55073">
    <property type="entry name" value="Nucleotide cyclase"/>
    <property type="match status" value="1"/>
</dbReference>
<dbReference type="SUPFAM" id="SSF158472">
    <property type="entry name" value="HAMP domain-like"/>
    <property type="match status" value="1"/>
</dbReference>
<dbReference type="Gene3D" id="3.30.450.20">
    <property type="entry name" value="PAS domain"/>
    <property type="match status" value="1"/>
</dbReference>
<feature type="domain" description="HAMP" evidence="5">
    <location>
        <begin position="318"/>
        <end position="371"/>
    </location>
</feature>
<dbReference type="Pfam" id="PF00990">
    <property type="entry name" value="GGDEF"/>
    <property type="match status" value="1"/>
</dbReference>
<feature type="region of interest" description="Disordered" evidence="4">
    <location>
        <begin position="495"/>
        <end position="533"/>
    </location>
</feature>
<keyword evidence="3" id="KW-0175">Coiled coil</keyword>
<dbReference type="CDD" id="cd01949">
    <property type="entry name" value="GGDEF"/>
    <property type="match status" value="1"/>
</dbReference>
<dbReference type="InterPro" id="IPR029787">
    <property type="entry name" value="Nucleotide_cyclase"/>
</dbReference>
<accession>A0ABU9YDG9</accession>
<dbReference type="Gene3D" id="6.10.340.10">
    <property type="match status" value="1"/>
</dbReference>
<protein>
    <recommendedName>
        <fullName evidence="1">diguanylate cyclase</fullName>
        <ecNumber evidence="1">2.7.7.65</ecNumber>
    </recommendedName>
</protein>
<dbReference type="PANTHER" id="PTHR45138:SF9">
    <property type="entry name" value="DIGUANYLATE CYCLASE DGCM-RELATED"/>
    <property type="match status" value="1"/>
</dbReference>
<keyword evidence="7" id="KW-0548">Nucleotidyltransferase</keyword>
<comment type="caution">
    <text evidence="7">The sequence shown here is derived from an EMBL/GenBank/DDBJ whole genome shotgun (WGS) entry which is preliminary data.</text>
</comment>
<dbReference type="SMART" id="SM00267">
    <property type="entry name" value="GGDEF"/>
    <property type="match status" value="1"/>
</dbReference>
<dbReference type="GO" id="GO:0052621">
    <property type="term" value="F:diguanylate cyclase activity"/>
    <property type="evidence" value="ECO:0007669"/>
    <property type="project" value="UniProtKB-EC"/>
</dbReference>
<keyword evidence="8" id="KW-1185">Reference proteome</keyword>
<reference evidence="7 8" key="1">
    <citation type="submission" date="2024-03" db="EMBL/GenBank/DDBJ databases">
        <title>High-quality draft genome sequencing of Tistrella sp. BH-R2-4.</title>
        <authorList>
            <person name="Dong C."/>
        </authorList>
    </citation>
    <scope>NUCLEOTIDE SEQUENCE [LARGE SCALE GENOMIC DNA]</scope>
    <source>
        <strain evidence="7 8">BH-R2-4</strain>
    </source>
</reference>
<dbReference type="NCBIfam" id="TIGR00254">
    <property type="entry name" value="GGDEF"/>
    <property type="match status" value="1"/>
</dbReference>
<evidence type="ECO:0000313" key="8">
    <source>
        <dbReference type="Proteomes" id="UP001413721"/>
    </source>
</evidence>
<name>A0ABU9YDG9_9PROT</name>
<dbReference type="PROSITE" id="PS50887">
    <property type="entry name" value="GGDEF"/>
    <property type="match status" value="1"/>
</dbReference>
<gene>
    <name evidence="7" type="ORF">WG926_00880</name>
</gene>
<evidence type="ECO:0000256" key="2">
    <source>
        <dbReference type="ARBA" id="ARBA00034247"/>
    </source>
</evidence>
<evidence type="ECO:0000256" key="1">
    <source>
        <dbReference type="ARBA" id="ARBA00012528"/>
    </source>
</evidence>
<dbReference type="InterPro" id="IPR043128">
    <property type="entry name" value="Rev_trsase/Diguanyl_cyclase"/>
</dbReference>